<dbReference type="PIRSF" id="PIRSF000429">
    <property type="entry name" value="Ac-CoA_Ac_transf"/>
    <property type="match status" value="1"/>
</dbReference>
<dbReference type="InterPro" id="IPR050215">
    <property type="entry name" value="Thiolase-like_sf_Thiolase"/>
</dbReference>
<dbReference type="InterPro" id="IPR020617">
    <property type="entry name" value="Thiolase_C"/>
</dbReference>
<comment type="similarity">
    <text evidence="1 5">Belongs to the thiolase-like superfamily. Thiolase family.</text>
</comment>
<keyword evidence="2 5" id="KW-0808">Transferase</keyword>
<dbReference type="Gene3D" id="3.40.47.10">
    <property type="match status" value="1"/>
</dbReference>
<dbReference type="GO" id="GO:0010124">
    <property type="term" value="P:phenylacetate catabolic process"/>
    <property type="evidence" value="ECO:0007669"/>
    <property type="project" value="TreeGrafter"/>
</dbReference>
<dbReference type="AlphaFoldDB" id="A0A9Q6LLI2"/>
<dbReference type="SUPFAM" id="SSF53901">
    <property type="entry name" value="Thiolase-like"/>
    <property type="match status" value="2"/>
</dbReference>
<dbReference type="GO" id="GO:0006635">
    <property type="term" value="P:fatty acid beta-oxidation"/>
    <property type="evidence" value="ECO:0007669"/>
    <property type="project" value="TreeGrafter"/>
</dbReference>
<dbReference type="CDD" id="cd00751">
    <property type="entry name" value="thiolase"/>
    <property type="match status" value="1"/>
</dbReference>
<evidence type="ECO:0000313" key="6">
    <source>
        <dbReference type="EMBL" id="QGO06150.1"/>
    </source>
</evidence>
<dbReference type="PROSITE" id="PS00099">
    <property type="entry name" value="THIOLASE_3"/>
    <property type="match status" value="1"/>
</dbReference>
<dbReference type="EMBL" id="CP038908">
    <property type="protein sequence ID" value="QGO06150.1"/>
    <property type="molecule type" value="Genomic_DNA"/>
</dbReference>
<dbReference type="InterPro" id="IPR020616">
    <property type="entry name" value="Thiolase_N"/>
</dbReference>
<evidence type="ECO:0000256" key="1">
    <source>
        <dbReference type="ARBA" id="ARBA00010982"/>
    </source>
</evidence>
<dbReference type="EC" id="2.3.1.16" evidence="4"/>
<organism evidence="6 7">
    <name type="scientific">Piscirickettsia salmonis</name>
    <dbReference type="NCBI Taxonomy" id="1238"/>
    <lineage>
        <taxon>Bacteria</taxon>
        <taxon>Pseudomonadati</taxon>
        <taxon>Pseudomonadota</taxon>
        <taxon>Gammaproteobacteria</taxon>
        <taxon>Thiotrichales</taxon>
        <taxon>Piscirickettsiaceae</taxon>
        <taxon>Piscirickettsia</taxon>
    </lineage>
</organism>
<protein>
    <recommendedName>
        <fullName evidence="4">acetyl-CoA C-acyltransferase</fullName>
        <ecNumber evidence="4">2.3.1.16</ecNumber>
    </recommendedName>
</protein>
<keyword evidence="7" id="KW-1185">Reference proteome</keyword>
<gene>
    <name evidence="6" type="primary">fadA</name>
    <name evidence="6" type="ORF">Psal009_02055</name>
</gene>
<dbReference type="Proteomes" id="UP000422232">
    <property type="component" value="Chromosome"/>
</dbReference>
<dbReference type="RefSeq" id="WP_036778111.1">
    <property type="nucleotide sequence ID" value="NZ_CP012413.1"/>
</dbReference>
<dbReference type="InterPro" id="IPR020610">
    <property type="entry name" value="Thiolase_AS"/>
</dbReference>
<dbReference type="InterPro" id="IPR020613">
    <property type="entry name" value="Thiolase_CS"/>
</dbReference>
<evidence type="ECO:0000313" key="7">
    <source>
        <dbReference type="Proteomes" id="UP000422232"/>
    </source>
</evidence>
<evidence type="ECO:0000256" key="2">
    <source>
        <dbReference type="ARBA" id="ARBA00022679"/>
    </source>
</evidence>
<keyword evidence="3 5" id="KW-0012">Acyltransferase</keyword>
<dbReference type="PROSITE" id="PS00737">
    <property type="entry name" value="THIOLASE_2"/>
    <property type="match status" value="1"/>
</dbReference>
<name>A0A9Q6LLI2_PISSA</name>
<dbReference type="NCBIfam" id="TIGR01930">
    <property type="entry name" value="AcCoA-C-Actrans"/>
    <property type="match status" value="1"/>
</dbReference>
<evidence type="ECO:0000256" key="3">
    <source>
        <dbReference type="ARBA" id="ARBA00023315"/>
    </source>
</evidence>
<accession>A0A9Q6LLI2</accession>
<dbReference type="InterPro" id="IPR002155">
    <property type="entry name" value="Thiolase"/>
</dbReference>
<dbReference type="GO" id="GO:0005737">
    <property type="term" value="C:cytoplasm"/>
    <property type="evidence" value="ECO:0007669"/>
    <property type="project" value="UniProtKB-ARBA"/>
</dbReference>
<dbReference type="FunFam" id="3.40.47.10:FF:000010">
    <property type="entry name" value="Acetyl-CoA acetyltransferase (Thiolase)"/>
    <property type="match status" value="1"/>
</dbReference>
<dbReference type="GO" id="GO:0003988">
    <property type="term" value="F:acetyl-CoA C-acyltransferase activity"/>
    <property type="evidence" value="ECO:0007669"/>
    <property type="project" value="UniProtKB-EC"/>
</dbReference>
<proteinExistence type="inferred from homology"/>
<dbReference type="Pfam" id="PF02803">
    <property type="entry name" value="Thiolase_C"/>
    <property type="match status" value="1"/>
</dbReference>
<dbReference type="Pfam" id="PF00108">
    <property type="entry name" value="Thiolase_N"/>
    <property type="match status" value="1"/>
</dbReference>
<evidence type="ECO:0000256" key="5">
    <source>
        <dbReference type="RuleBase" id="RU003557"/>
    </source>
</evidence>
<dbReference type="NCBIfam" id="NF006553">
    <property type="entry name" value="PRK09052.1"/>
    <property type="match status" value="1"/>
</dbReference>
<dbReference type="PANTHER" id="PTHR43853">
    <property type="entry name" value="3-KETOACYL-COA THIOLASE, PEROXISOMAL"/>
    <property type="match status" value="1"/>
</dbReference>
<sequence length="398" mass="42049">MKKVKEVYIVAANRTAVTKAYKGIFAHTRPDDLLAHVIANTLAKVPTVDPANIDDVIIGCAMPEAEQGMNVARMGSLLAGLPNSVPAMTVNRFCCSGVETAALAAARIGSGTADIILSGGVESMSMVPLGGNKPNANPKLFDGDHDVAIAYGMGLTAERVADKYQISRERQDEFALTSHRRAVMAIEHGYFNDEILPMDIVKTWPDLKDNQVIKKSILVNQDEGPRPDSNLAALAQLKAVFMQGGSVTAGNSSQMSDGAGATLLVSEKALYEHSLTPLGRFIGYAVAGVEPEYMGIGPVAAIPKVLKQTSLSLNDIEWMELNEAFAAQSLAVANQLDLNAEIVNPQGGAIALGHPLGATGAIRIATLLHGMRREKKKYGMVTMCIGIGMGAAAVIEAL</sequence>
<dbReference type="InterPro" id="IPR016039">
    <property type="entry name" value="Thiolase-like"/>
</dbReference>
<reference evidence="6 7" key="1">
    <citation type="submission" date="2019-04" db="EMBL/GenBank/DDBJ databases">
        <title>Complete genome sequencing of Piscirickettsia salmonis strain Psal-009.</title>
        <authorList>
            <person name="Schober I."/>
            <person name="Bunk B."/>
            <person name="Sproer C."/>
            <person name="Carril G.P."/>
            <person name="Riedel T."/>
            <person name="Flores-Herrera P.A."/>
            <person name="Nourdin-Galindo G."/>
            <person name="Marshall S.H."/>
            <person name="Overmann J."/>
        </authorList>
    </citation>
    <scope>NUCLEOTIDE SEQUENCE [LARGE SCALE GENOMIC DNA]</scope>
    <source>
        <strain evidence="6 7">Psal-009</strain>
    </source>
</reference>
<dbReference type="PANTHER" id="PTHR43853:SF21">
    <property type="entry name" value="STEROID 3-KETOACYL-COA THIOLASE"/>
    <property type="match status" value="1"/>
</dbReference>
<evidence type="ECO:0000256" key="4">
    <source>
        <dbReference type="ARBA" id="ARBA00024073"/>
    </source>
</evidence>